<evidence type="ECO:0000313" key="2">
    <source>
        <dbReference type="EMBL" id="GMR55732.1"/>
    </source>
</evidence>
<evidence type="ECO:0000256" key="1">
    <source>
        <dbReference type="SAM" id="MobiDB-lite"/>
    </source>
</evidence>
<feature type="region of interest" description="Disordered" evidence="1">
    <location>
        <begin position="124"/>
        <end position="161"/>
    </location>
</feature>
<sequence length="161" mass="18762">RLDEVNRSGVAELEAEVRRLNDRLDHAIHRAEMQKYIKLQLEQKMNQRISEWGVTKKLREQIEALRADVNEWLLWYENNRIYFGSNVRQPPTTLNCKPSKVHIPPPSLVDPTHDINYQSMVDSTHEDHLGDGAPPSSFLPQAIPNQPSLPGQFNSKWRRFE</sequence>
<dbReference type="Proteomes" id="UP001328107">
    <property type="component" value="Unassembled WGS sequence"/>
</dbReference>
<organism evidence="2 3">
    <name type="scientific">Pristionchus mayeri</name>
    <dbReference type="NCBI Taxonomy" id="1317129"/>
    <lineage>
        <taxon>Eukaryota</taxon>
        <taxon>Metazoa</taxon>
        <taxon>Ecdysozoa</taxon>
        <taxon>Nematoda</taxon>
        <taxon>Chromadorea</taxon>
        <taxon>Rhabditida</taxon>
        <taxon>Rhabditina</taxon>
        <taxon>Diplogasteromorpha</taxon>
        <taxon>Diplogasteroidea</taxon>
        <taxon>Neodiplogasteridae</taxon>
        <taxon>Pristionchus</taxon>
    </lineage>
</organism>
<dbReference type="AlphaFoldDB" id="A0AAN5D4U2"/>
<proteinExistence type="predicted"/>
<keyword evidence="3" id="KW-1185">Reference proteome</keyword>
<accession>A0AAN5D4U2</accession>
<feature type="compositionally biased region" description="Polar residues" evidence="1">
    <location>
        <begin position="143"/>
        <end position="155"/>
    </location>
</feature>
<feature type="non-terminal residue" evidence="2">
    <location>
        <position position="1"/>
    </location>
</feature>
<dbReference type="EMBL" id="BTRK01000005">
    <property type="protein sequence ID" value="GMR55732.1"/>
    <property type="molecule type" value="Genomic_DNA"/>
</dbReference>
<reference evidence="3" key="1">
    <citation type="submission" date="2022-10" db="EMBL/GenBank/DDBJ databases">
        <title>Genome assembly of Pristionchus species.</title>
        <authorList>
            <person name="Yoshida K."/>
            <person name="Sommer R.J."/>
        </authorList>
    </citation>
    <scope>NUCLEOTIDE SEQUENCE [LARGE SCALE GENOMIC DNA]</scope>
    <source>
        <strain evidence="3">RS5460</strain>
    </source>
</reference>
<comment type="caution">
    <text evidence="2">The sequence shown here is derived from an EMBL/GenBank/DDBJ whole genome shotgun (WGS) entry which is preliminary data.</text>
</comment>
<name>A0AAN5D4U2_9BILA</name>
<gene>
    <name evidence="2" type="ORF">PMAYCL1PPCAC_25927</name>
</gene>
<protein>
    <submittedName>
        <fullName evidence="2">Uncharacterized protein</fullName>
    </submittedName>
</protein>
<evidence type="ECO:0000313" key="3">
    <source>
        <dbReference type="Proteomes" id="UP001328107"/>
    </source>
</evidence>